<proteinExistence type="predicted"/>
<keyword evidence="4" id="KW-1185">Reference proteome</keyword>
<accession>A0ABT5SEC8</accession>
<dbReference type="SUPFAM" id="SSF51735">
    <property type="entry name" value="NAD(P)-binding Rossmann-fold domains"/>
    <property type="match status" value="1"/>
</dbReference>
<dbReference type="EMBL" id="JAQZCI010000001">
    <property type="protein sequence ID" value="MDD7961170.1"/>
    <property type="molecule type" value="Genomic_DNA"/>
</dbReference>
<evidence type="ECO:0000256" key="1">
    <source>
        <dbReference type="ARBA" id="ARBA00023002"/>
    </source>
</evidence>
<protein>
    <submittedName>
        <fullName evidence="3">NAD(P)-binding domain-containing protein</fullName>
    </submittedName>
</protein>
<gene>
    <name evidence="3" type="ORF">PUW80_02270</name>
</gene>
<dbReference type="InterPro" id="IPR051267">
    <property type="entry name" value="STEAP_metalloreductase"/>
</dbReference>
<dbReference type="Pfam" id="PF03807">
    <property type="entry name" value="F420_oxidored"/>
    <property type="match status" value="1"/>
</dbReference>
<reference evidence="3 4" key="1">
    <citation type="submission" date="2023-02" db="EMBL/GenBank/DDBJ databases">
        <title>Study of novel species of the Microbacterium genus.</title>
        <authorList>
            <person name="Arroyo-Herrera I."/>
            <person name="Roman-Ponce B."/>
            <person name="Vasquez-Murrieta M.S."/>
        </authorList>
    </citation>
    <scope>NUCLEOTIDE SEQUENCE [LARGE SCALE GENOMIC DNA]</scope>
    <source>
        <strain evidence="3 4">NE1TT3</strain>
    </source>
</reference>
<organism evidence="3 4">
    <name type="scientific">Microbacterium thalli</name>
    <dbReference type="NCBI Taxonomy" id="3027921"/>
    <lineage>
        <taxon>Bacteria</taxon>
        <taxon>Bacillati</taxon>
        <taxon>Actinomycetota</taxon>
        <taxon>Actinomycetes</taxon>
        <taxon>Micrococcales</taxon>
        <taxon>Microbacteriaceae</taxon>
        <taxon>Microbacterium</taxon>
    </lineage>
</organism>
<dbReference type="PANTHER" id="PTHR14239">
    <property type="entry name" value="DUDULIN-RELATED"/>
    <property type="match status" value="1"/>
</dbReference>
<dbReference type="InterPro" id="IPR036291">
    <property type="entry name" value="NAD(P)-bd_dom_sf"/>
</dbReference>
<feature type="domain" description="Pyrroline-5-carboxylate reductase catalytic N-terminal" evidence="2">
    <location>
        <begin position="15"/>
        <end position="105"/>
    </location>
</feature>
<name>A0ABT5SEC8_9MICO</name>
<evidence type="ECO:0000259" key="2">
    <source>
        <dbReference type="Pfam" id="PF03807"/>
    </source>
</evidence>
<keyword evidence="1" id="KW-0560">Oxidoreductase</keyword>
<evidence type="ECO:0000313" key="4">
    <source>
        <dbReference type="Proteomes" id="UP001218170"/>
    </source>
</evidence>
<dbReference type="InterPro" id="IPR028939">
    <property type="entry name" value="P5C_Rdtase_cat_N"/>
</dbReference>
<comment type="caution">
    <text evidence="3">The sequence shown here is derived from an EMBL/GenBank/DDBJ whole genome shotgun (WGS) entry which is preliminary data.</text>
</comment>
<evidence type="ECO:0000313" key="3">
    <source>
        <dbReference type="EMBL" id="MDD7961170.1"/>
    </source>
</evidence>
<dbReference type="Proteomes" id="UP001218170">
    <property type="component" value="Unassembled WGS sequence"/>
</dbReference>
<sequence length="260" mass="28097">MYLSTLPRHEGSIVKIGIIGAGNIGRILAERLAREGHDVSIANSRAPETVDAAALSTGARAVWAADATTEADVVIVSVNYGQLPNVAALVSGAPENTVIIDTSNYFPLRDGKVEGFEDGQVESEWVQKLYGRPIVKAWNNITTASFRDKAYATDPATRIGLPVAADDDAQRAVGMRLVEETGFDAYDAGVIADSWRQQPGSPVYTNDLTAGELPAALARARQDRSAVRRDLMMKVYLERIDADGKEPDPERQLALTRAIF</sequence>
<dbReference type="Gene3D" id="3.40.50.720">
    <property type="entry name" value="NAD(P)-binding Rossmann-like Domain"/>
    <property type="match status" value="1"/>
</dbReference>